<evidence type="ECO:0000256" key="1">
    <source>
        <dbReference type="SAM" id="MobiDB-lite"/>
    </source>
</evidence>
<feature type="compositionally biased region" description="Polar residues" evidence="1">
    <location>
        <begin position="822"/>
        <end position="837"/>
    </location>
</feature>
<dbReference type="Proteomes" id="UP000218209">
    <property type="component" value="Unassembled WGS sequence"/>
</dbReference>
<dbReference type="EMBL" id="KV918774">
    <property type="protein sequence ID" value="OSX80495.1"/>
    <property type="molecule type" value="Genomic_DNA"/>
</dbReference>
<evidence type="ECO:0000313" key="2">
    <source>
        <dbReference type="EMBL" id="OSX80495.1"/>
    </source>
</evidence>
<evidence type="ECO:0000313" key="3">
    <source>
        <dbReference type="Proteomes" id="UP000218209"/>
    </source>
</evidence>
<feature type="compositionally biased region" description="Basic and acidic residues" evidence="1">
    <location>
        <begin position="727"/>
        <end position="748"/>
    </location>
</feature>
<feature type="compositionally biased region" description="Basic and acidic residues" evidence="1">
    <location>
        <begin position="788"/>
        <end position="798"/>
    </location>
</feature>
<feature type="region of interest" description="Disordered" evidence="1">
    <location>
        <begin position="727"/>
        <end position="749"/>
    </location>
</feature>
<gene>
    <name evidence="2" type="ORF">BU14_0051s0015</name>
</gene>
<feature type="region of interest" description="Disordered" evidence="1">
    <location>
        <begin position="788"/>
        <end position="885"/>
    </location>
</feature>
<reference evidence="2 3" key="1">
    <citation type="submission" date="2017-03" db="EMBL/GenBank/DDBJ databases">
        <title>WGS assembly of Porphyra umbilicalis.</title>
        <authorList>
            <person name="Brawley S.H."/>
            <person name="Blouin N.A."/>
            <person name="Ficko-Blean E."/>
            <person name="Wheeler G.L."/>
            <person name="Lohr M."/>
            <person name="Goodson H.V."/>
            <person name="Jenkins J.W."/>
            <person name="Blaby-Haas C.E."/>
            <person name="Helliwell K.E."/>
            <person name="Chan C."/>
            <person name="Marriage T."/>
            <person name="Bhattacharya D."/>
            <person name="Klein A.S."/>
            <person name="Badis Y."/>
            <person name="Brodie J."/>
            <person name="Cao Y."/>
            <person name="Collen J."/>
            <person name="Dittami S.M."/>
            <person name="Gachon C.M."/>
            <person name="Green B.R."/>
            <person name="Karpowicz S."/>
            <person name="Kim J.W."/>
            <person name="Kudahl U."/>
            <person name="Lin S."/>
            <person name="Michel G."/>
            <person name="Mittag M."/>
            <person name="Olson B.J."/>
            <person name="Pangilinan J."/>
            <person name="Peng Y."/>
            <person name="Qiu H."/>
            <person name="Shu S."/>
            <person name="Singer J.T."/>
            <person name="Smith A.G."/>
            <person name="Sprecher B.N."/>
            <person name="Wagner V."/>
            <person name="Wang W."/>
            <person name="Wang Z.-Y."/>
            <person name="Yan J."/>
            <person name="Yarish C."/>
            <person name="Zoeuner-Riek S."/>
            <person name="Zhuang Y."/>
            <person name="Zou Y."/>
            <person name="Lindquist E.A."/>
            <person name="Grimwood J."/>
            <person name="Barry K."/>
            <person name="Rokhsar D.S."/>
            <person name="Schmutz J."/>
            <person name="Stiller J.W."/>
            <person name="Grossman A.R."/>
            <person name="Prochnik S.E."/>
        </authorList>
    </citation>
    <scope>NUCLEOTIDE SEQUENCE [LARGE SCALE GENOMIC DNA]</scope>
    <source>
        <strain evidence="2">4086291</strain>
    </source>
</reference>
<organism evidence="2 3">
    <name type="scientific">Porphyra umbilicalis</name>
    <name type="common">Purple laver</name>
    <name type="synonym">Red alga</name>
    <dbReference type="NCBI Taxonomy" id="2786"/>
    <lineage>
        <taxon>Eukaryota</taxon>
        <taxon>Rhodophyta</taxon>
        <taxon>Bangiophyceae</taxon>
        <taxon>Bangiales</taxon>
        <taxon>Bangiaceae</taxon>
        <taxon>Porphyra</taxon>
    </lineage>
</organism>
<sequence length="885" mass="96135">MCRLISFKRTGAACVKKASKAMGRGRRKVANGSVSVLERSTALADPVYKDAIRAALRRRSTNAARHFRKKGQDVLANKWARVIAGWSPAAVARIRRLLEFEEPAVDGKRARRQRVSHGMSLMHLLPTAKEMQRGRRVAPDEPGRTAHYLFTKSATGRITKWNYILGSSSSGVRRYQCAEGLSMRLRTHTNKYWDARKKRQEEDPSEDEDDGVFFKNANAEYDGLYAPQETDPVRIAELKVHSESFLEFDDGTGELKVLAIGYDFKAEIQKAIDNDTLPALSAADVEVAAPAVLTFASDGGTVRRKQISAFTLALSSPCLTFGRTDLSPIMYAFCGEKAVDKALSAYVRDALADALSVGFSVPLPASDDEDGAFRDGRHPETDAPRAQLRVNPVLQVCVVERSTSVRCLNARCPGANRSIPLVCDIAPSNFTQGVNAARRVAGGVRGYPMLLGIPTTMQCPVLHCTGVIAKKSTHFVLACLPEEVSVAAKIAIQVVVSKISTEAMFLREFRELVAVLVACPSLLSDDLDPAFMLLLQLVQLLNASWRAALTDESPEERYGAAATMQLAASLLGTLYEEIKPLDPVTKDANVFNLYLHAPIAHVRHQVGENRSSVAYVSDDCMEGHIRGVGRYLYNRGCCGSQAEALADLAGVKDATLNFRTPRSHPSALVFTKIVRVCTCWKRLGRTGPADFATIRELARNDAELSIDEHHDGQELNITLPLHHLVDENGGRRRHDDGSPVLGKKEALRRGLRQRQKEVVACFCGKLTGVAESPVVKLVAQRRISKARADALSKERLDQDSSGAAGAADGHATGIAPNRRDSSTGTGHMSISEASSLSDGGGCAAERGGHCDSSASERSGRQAKVSSSKARRDAIGLSMPSHLPPR</sequence>
<proteinExistence type="predicted"/>
<name>A0A1X6PI46_PORUM</name>
<dbReference type="AlphaFoldDB" id="A0A1X6PI46"/>
<accession>A0A1X6PI46</accession>
<keyword evidence="3" id="KW-1185">Reference proteome</keyword>
<protein>
    <submittedName>
        <fullName evidence="2">Uncharacterized protein</fullName>
    </submittedName>
</protein>
<feature type="compositionally biased region" description="Low complexity" evidence="1">
    <location>
        <begin position="802"/>
        <end position="815"/>
    </location>
</feature>